<accession>A0A1F6CRU0</accession>
<feature type="transmembrane region" description="Helical" evidence="1">
    <location>
        <begin position="168"/>
        <end position="187"/>
    </location>
</feature>
<dbReference type="AlphaFoldDB" id="A0A1F6CRU0"/>
<feature type="transmembrane region" description="Helical" evidence="1">
    <location>
        <begin position="91"/>
        <end position="108"/>
    </location>
</feature>
<keyword evidence="1" id="KW-0472">Membrane</keyword>
<keyword evidence="1" id="KW-1133">Transmembrane helix</keyword>
<sequence>MFYEYQIIFGILAATLGIVAFFPYFRDIFRGTTKPHVFTWFVWTLLTGITFFIQLSEGGGIGAWVTGIESLCCAGVAVFAYTRGEKKITRFDWICFGMALLATISWLFAHQPLLAVVLVVCADALAFAPTFRKSYWKPNEETAMNYALGAARWPLAIFALQSLTLTTFLYPAAIAIFDMALVAMLLIRRRQLAKRERGDTPHEIGT</sequence>
<evidence type="ECO:0000313" key="3">
    <source>
        <dbReference type="Proteomes" id="UP000176445"/>
    </source>
</evidence>
<comment type="caution">
    <text evidence="2">The sequence shown here is derived from an EMBL/GenBank/DDBJ whole genome shotgun (WGS) entry which is preliminary data.</text>
</comment>
<gene>
    <name evidence="2" type="ORF">A2704_06735</name>
</gene>
<evidence type="ECO:0000256" key="1">
    <source>
        <dbReference type="SAM" id="Phobius"/>
    </source>
</evidence>
<feature type="transmembrane region" description="Helical" evidence="1">
    <location>
        <begin position="61"/>
        <end position="79"/>
    </location>
</feature>
<name>A0A1F6CRU0_9BACT</name>
<keyword evidence="1" id="KW-0812">Transmembrane</keyword>
<feature type="transmembrane region" description="Helical" evidence="1">
    <location>
        <begin position="6"/>
        <end position="25"/>
    </location>
</feature>
<evidence type="ECO:0000313" key="2">
    <source>
        <dbReference type="EMBL" id="OGG51592.1"/>
    </source>
</evidence>
<feature type="transmembrane region" description="Helical" evidence="1">
    <location>
        <begin position="37"/>
        <end position="55"/>
    </location>
</feature>
<dbReference type="Proteomes" id="UP000176445">
    <property type="component" value="Unassembled WGS sequence"/>
</dbReference>
<proteinExistence type="predicted"/>
<protein>
    <submittedName>
        <fullName evidence="2">Uncharacterized protein</fullName>
    </submittedName>
</protein>
<dbReference type="EMBL" id="MFKW01000022">
    <property type="protein sequence ID" value="OGG51592.1"/>
    <property type="molecule type" value="Genomic_DNA"/>
</dbReference>
<reference evidence="2 3" key="1">
    <citation type="journal article" date="2016" name="Nat. Commun.">
        <title>Thousands of microbial genomes shed light on interconnected biogeochemical processes in an aquifer system.</title>
        <authorList>
            <person name="Anantharaman K."/>
            <person name="Brown C.T."/>
            <person name="Hug L.A."/>
            <person name="Sharon I."/>
            <person name="Castelle C.J."/>
            <person name="Probst A.J."/>
            <person name="Thomas B.C."/>
            <person name="Singh A."/>
            <person name="Wilkins M.J."/>
            <person name="Karaoz U."/>
            <person name="Brodie E.L."/>
            <person name="Williams K.H."/>
            <person name="Hubbard S.S."/>
            <person name="Banfield J.F."/>
        </authorList>
    </citation>
    <scope>NUCLEOTIDE SEQUENCE [LARGE SCALE GENOMIC DNA]</scope>
</reference>
<organism evidence="2 3">
    <name type="scientific">Candidatus Kaiserbacteria bacterium RIFCSPHIGHO2_01_FULL_54_36b</name>
    <dbReference type="NCBI Taxonomy" id="1798483"/>
    <lineage>
        <taxon>Bacteria</taxon>
        <taxon>Candidatus Kaiseribacteriota</taxon>
    </lineage>
</organism>